<evidence type="ECO:0000313" key="3">
    <source>
        <dbReference type="EMBL" id="NOJ46976.1"/>
    </source>
</evidence>
<sequence>MKIAVLGGTGLIGSAIVAHLASRGHSVISMSRSGGHRSARADRVDISAATSPAYWLPHLDGVEAVVNCAGVLQDSPGDSTSMVHHHGIANLFAACEQLQIRRVIHFSAIGVDRETPSDFSRSKLAGDRALMERNLDWVILRPSVVIGRAAYGASALMRGLAALPALPVMPNTGELQIVLLEDVVRTVEHFLEPAAPARQIVELAGPHRYSFHEVIALIRRWYRWPPAHEIRLPSFASSLTYKFGDMISYLGWRPPVRSTAAREMVRGATGDLKDMQRLGLHPKSLPEFFAAEPASVQERWFAGMYLVKPVIFVVLSLFWISTGLISLGPGWGYGMGLMGEGGVEGTAAALTVIAGALSDLVIGVAIAYRPTSRYGLYAAIAISFIYAIIGTILVPRLWADPLGPMLKIWPIIVLHFAALAVLEDR</sequence>
<dbReference type="GO" id="GO:0044877">
    <property type="term" value="F:protein-containing complex binding"/>
    <property type="evidence" value="ECO:0007669"/>
    <property type="project" value="TreeGrafter"/>
</dbReference>
<dbReference type="InterPro" id="IPR016040">
    <property type="entry name" value="NAD(P)-bd_dom"/>
</dbReference>
<dbReference type="Pfam" id="PF13460">
    <property type="entry name" value="NAD_binding_10"/>
    <property type="match status" value="1"/>
</dbReference>
<evidence type="ECO:0000313" key="4">
    <source>
        <dbReference type="Proteomes" id="UP000528734"/>
    </source>
</evidence>
<feature type="transmembrane region" description="Helical" evidence="1">
    <location>
        <begin position="305"/>
        <end position="327"/>
    </location>
</feature>
<dbReference type="Pfam" id="PF13781">
    <property type="entry name" value="DoxX_3"/>
    <property type="match status" value="1"/>
</dbReference>
<accession>A0A7Y4H3M3</accession>
<dbReference type="Proteomes" id="UP000528734">
    <property type="component" value="Unassembled WGS sequence"/>
</dbReference>
<keyword evidence="1" id="KW-1133">Transmembrane helix</keyword>
<organism evidence="3 4">
    <name type="scientific">Bradyrhizobium archetypum</name>
    <dbReference type="NCBI Taxonomy" id="2721160"/>
    <lineage>
        <taxon>Bacteria</taxon>
        <taxon>Pseudomonadati</taxon>
        <taxon>Pseudomonadota</taxon>
        <taxon>Alphaproteobacteria</taxon>
        <taxon>Hyphomicrobiales</taxon>
        <taxon>Nitrobacteraceae</taxon>
        <taxon>Bradyrhizobium</taxon>
    </lineage>
</organism>
<name>A0A7Y4H3M3_9BRAD</name>
<keyword evidence="1" id="KW-0812">Transmembrane</keyword>
<dbReference type="AlphaFoldDB" id="A0A7Y4H3M3"/>
<evidence type="ECO:0000259" key="2">
    <source>
        <dbReference type="Pfam" id="PF13460"/>
    </source>
</evidence>
<feature type="domain" description="NAD(P)-binding" evidence="2">
    <location>
        <begin position="7"/>
        <end position="145"/>
    </location>
</feature>
<dbReference type="InterPro" id="IPR036291">
    <property type="entry name" value="NAD(P)-bd_dom_sf"/>
</dbReference>
<proteinExistence type="predicted"/>
<gene>
    <name evidence="3" type="ORF">HCN50_12080</name>
</gene>
<dbReference type="RefSeq" id="WP_171709843.1">
    <property type="nucleotide sequence ID" value="NZ_JAAVLW010000003.1"/>
</dbReference>
<protein>
    <submittedName>
        <fullName evidence="3">SDR family oxidoreductase</fullName>
    </submittedName>
</protein>
<keyword evidence="1" id="KW-0472">Membrane</keyword>
<keyword evidence="4" id="KW-1185">Reference proteome</keyword>
<feature type="transmembrane region" description="Helical" evidence="1">
    <location>
        <begin position="404"/>
        <end position="422"/>
    </location>
</feature>
<evidence type="ECO:0000256" key="1">
    <source>
        <dbReference type="SAM" id="Phobius"/>
    </source>
</evidence>
<comment type="caution">
    <text evidence="3">The sequence shown here is derived from an EMBL/GenBank/DDBJ whole genome shotgun (WGS) entry which is preliminary data.</text>
</comment>
<feature type="transmembrane region" description="Helical" evidence="1">
    <location>
        <begin position="375"/>
        <end position="398"/>
    </location>
</feature>
<dbReference type="PANTHER" id="PTHR12126:SF11">
    <property type="entry name" value="NADH DEHYDROGENASE [UBIQUINONE] 1 ALPHA SUBCOMPLEX SUBUNIT 9, MITOCHONDRIAL"/>
    <property type="match status" value="1"/>
</dbReference>
<dbReference type="InterPro" id="IPR051207">
    <property type="entry name" value="ComplexI_NDUFA9_subunit"/>
</dbReference>
<dbReference type="Gene3D" id="3.40.50.720">
    <property type="entry name" value="NAD(P)-binding Rossmann-like Domain"/>
    <property type="match status" value="1"/>
</dbReference>
<feature type="transmembrane region" description="Helical" evidence="1">
    <location>
        <begin position="347"/>
        <end position="368"/>
    </location>
</feature>
<dbReference type="PANTHER" id="PTHR12126">
    <property type="entry name" value="NADH-UBIQUINONE OXIDOREDUCTASE 39 KDA SUBUNIT-RELATED"/>
    <property type="match status" value="1"/>
</dbReference>
<dbReference type="EMBL" id="JAAVLW010000003">
    <property type="protein sequence ID" value="NOJ46976.1"/>
    <property type="molecule type" value="Genomic_DNA"/>
</dbReference>
<dbReference type="SUPFAM" id="SSF51735">
    <property type="entry name" value="NAD(P)-binding Rossmann-fold domains"/>
    <property type="match status" value="1"/>
</dbReference>
<reference evidence="3 4" key="1">
    <citation type="submission" date="2020-03" db="EMBL/GenBank/DDBJ databases">
        <title>Bradyrhizobium diversity isolated from nodules of Muelleranthus trifoliolatus.</title>
        <authorList>
            <person name="Klepa M."/>
            <person name="Helene L."/>
            <person name="Hungria M."/>
        </authorList>
    </citation>
    <scope>NUCLEOTIDE SEQUENCE [LARGE SCALE GENOMIC DNA]</scope>
    <source>
        <strain evidence="3 4">WSM 1744</strain>
    </source>
</reference>
<dbReference type="InterPro" id="IPR025695">
    <property type="entry name" value="DoxX-like"/>
</dbReference>